<dbReference type="InterPro" id="IPR036291">
    <property type="entry name" value="NAD(P)-bd_dom_sf"/>
</dbReference>
<keyword evidence="8" id="KW-1185">Reference proteome</keyword>
<dbReference type="PROSITE" id="PS00670">
    <property type="entry name" value="D_2_HYDROXYACID_DH_2"/>
    <property type="match status" value="1"/>
</dbReference>
<dbReference type="Pfam" id="PF02826">
    <property type="entry name" value="2-Hacid_dh_C"/>
    <property type="match status" value="1"/>
</dbReference>
<evidence type="ECO:0000256" key="4">
    <source>
        <dbReference type="RuleBase" id="RU003719"/>
    </source>
</evidence>
<keyword evidence="2 4" id="KW-0560">Oxidoreductase</keyword>
<protein>
    <submittedName>
        <fullName evidence="7">Putative glycerate dehydrogenase</fullName>
    </submittedName>
</protein>
<gene>
    <name evidence="7" type="ORF">TEHN7118_0576</name>
</gene>
<organism evidence="7 8">
    <name type="scientific">Tetragenococcus halophilus subsp. halophilus</name>
    <dbReference type="NCBI Taxonomy" id="1513897"/>
    <lineage>
        <taxon>Bacteria</taxon>
        <taxon>Bacillati</taxon>
        <taxon>Bacillota</taxon>
        <taxon>Bacilli</taxon>
        <taxon>Lactobacillales</taxon>
        <taxon>Enterococcaceae</taxon>
        <taxon>Tetragenococcus</taxon>
    </lineage>
</organism>
<feature type="domain" description="D-isomer specific 2-hydroxyacid dehydrogenase NAD-binding" evidence="6">
    <location>
        <begin position="110"/>
        <end position="289"/>
    </location>
</feature>
<dbReference type="GO" id="GO:0016616">
    <property type="term" value="F:oxidoreductase activity, acting on the CH-OH group of donors, NAD or NADP as acceptor"/>
    <property type="evidence" value="ECO:0007669"/>
    <property type="project" value="InterPro"/>
</dbReference>
<dbReference type="AlphaFoldDB" id="A0A2H6CZL4"/>
<evidence type="ECO:0000313" key="7">
    <source>
        <dbReference type="EMBL" id="GBD67770.1"/>
    </source>
</evidence>
<dbReference type="CDD" id="cd12162">
    <property type="entry name" value="2-Hacid_dh_4"/>
    <property type="match status" value="1"/>
</dbReference>
<dbReference type="SUPFAM" id="SSF52283">
    <property type="entry name" value="Formate/glycerate dehydrogenase catalytic domain-like"/>
    <property type="match status" value="1"/>
</dbReference>
<name>A0A2H6CZL4_TETHA</name>
<dbReference type="Pfam" id="PF00389">
    <property type="entry name" value="2-Hacid_dh"/>
    <property type="match status" value="1"/>
</dbReference>
<accession>A0A2H6CZL4</accession>
<evidence type="ECO:0000256" key="1">
    <source>
        <dbReference type="ARBA" id="ARBA00005854"/>
    </source>
</evidence>
<dbReference type="Proteomes" id="UP000236214">
    <property type="component" value="Unassembled WGS sequence"/>
</dbReference>
<reference evidence="7 8" key="1">
    <citation type="submission" date="2016-05" db="EMBL/GenBank/DDBJ databases">
        <title>Whole genome sequencing of Tetragenococcus halophilus subsp. halophilus NISL 7118.</title>
        <authorList>
            <person name="Shiwa Y."/>
            <person name="Nishimura I."/>
            <person name="Yoshikawa H."/>
            <person name="Koyama Y."/>
            <person name="Oguma T."/>
        </authorList>
    </citation>
    <scope>NUCLEOTIDE SEQUENCE [LARGE SCALE GENOMIC DNA]</scope>
    <source>
        <strain evidence="7 8">NISL 7118</strain>
    </source>
</reference>
<evidence type="ECO:0000259" key="6">
    <source>
        <dbReference type="Pfam" id="PF02826"/>
    </source>
</evidence>
<dbReference type="FunFam" id="3.40.50.720:FF:000203">
    <property type="entry name" value="D-3-phosphoglycerate dehydrogenase (SerA)"/>
    <property type="match status" value="1"/>
</dbReference>
<dbReference type="SUPFAM" id="SSF51735">
    <property type="entry name" value="NAD(P)-binding Rossmann-fold domains"/>
    <property type="match status" value="1"/>
</dbReference>
<dbReference type="PANTHER" id="PTHR43761">
    <property type="entry name" value="D-ISOMER SPECIFIC 2-HYDROXYACID DEHYDROGENASE FAMILY PROTEIN (AFU_ORTHOLOGUE AFUA_1G13630)"/>
    <property type="match status" value="1"/>
</dbReference>
<dbReference type="GO" id="GO:0051287">
    <property type="term" value="F:NAD binding"/>
    <property type="evidence" value="ECO:0007669"/>
    <property type="project" value="InterPro"/>
</dbReference>
<dbReference type="PANTHER" id="PTHR43761:SF1">
    <property type="entry name" value="D-ISOMER SPECIFIC 2-HYDROXYACID DEHYDROGENASE CATALYTIC DOMAIN-CONTAINING PROTEIN-RELATED"/>
    <property type="match status" value="1"/>
</dbReference>
<sequence>MKIVILDGYSLNPGDIDWEPLKEIGECEIYDRTSFTDKKEILQRIGDARIVLTNKTPLDEEVLNAAPNLEYIGILATGYNIIDIDAATKAGITVTNVPAYGTEAVAQFTFALLLEITSQVGLHNRLVHEGQWSSNPDFSFFATPLTELQGKTLGLVGFGRIAQKVAEIGHAFGMKVIFYNHRPKNVKAEWLQQVSLNELLIQSDVVSLHVPQTPDTKELINSSSLQKMKNTGILINTARGGLINEADLAEALNNEQLAVAAMDVAQQEPINEDSPLLAAKNCYITPHIAWAPQETRKRLLDIVASNLTEFLAGRKQNTVTS</sequence>
<dbReference type="InterPro" id="IPR006140">
    <property type="entry name" value="D-isomer_DH_NAD-bd"/>
</dbReference>
<dbReference type="InterPro" id="IPR050418">
    <property type="entry name" value="D-iso_2-hydroxyacid_DH_PdxB"/>
</dbReference>
<feature type="domain" description="D-isomer specific 2-hydroxyacid dehydrogenase catalytic" evidence="5">
    <location>
        <begin position="14"/>
        <end position="318"/>
    </location>
</feature>
<dbReference type="InterPro" id="IPR006139">
    <property type="entry name" value="D-isomer_2_OHA_DH_cat_dom"/>
</dbReference>
<evidence type="ECO:0000256" key="3">
    <source>
        <dbReference type="ARBA" id="ARBA00023027"/>
    </source>
</evidence>
<dbReference type="EMBL" id="BDEC01000020">
    <property type="protein sequence ID" value="GBD67770.1"/>
    <property type="molecule type" value="Genomic_DNA"/>
</dbReference>
<evidence type="ECO:0000313" key="8">
    <source>
        <dbReference type="Proteomes" id="UP000236214"/>
    </source>
</evidence>
<dbReference type="InterPro" id="IPR029753">
    <property type="entry name" value="D-isomer_DH_CS"/>
</dbReference>
<evidence type="ECO:0000259" key="5">
    <source>
        <dbReference type="Pfam" id="PF00389"/>
    </source>
</evidence>
<keyword evidence="3" id="KW-0520">NAD</keyword>
<comment type="caution">
    <text evidence="7">The sequence shown here is derived from an EMBL/GenBank/DDBJ whole genome shotgun (WGS) entry which is preliminary data.</text>
</comment>
<dbReference type="PROSITE" id="PS00671">
    <property type="entry name" value="D_2_HYDROXYACID_DH_3"/>
    <property type="match status" value="1"/>
</dbReference>
<dbReference type="Gene3D" id="3.40.50.720">
    <property type="entry name" value="NAD(P)-binding Rossmann-like Domain"/>
    <property type="match status" value="2"/>
</dbReference>
<proteinExistence type="inferred from homology"/>
<dbReference type="RefSeq" id="WP_014124793.1">
    <property type="nucleotide sequence ID" value="NZ_BDEC01000020.1"/>
</dbReference>
<evidence type="ECO:0000256" key="2">
    <source>
        <dbReference type="ARBA" id="ARBA00023002"/>
    </source>
</evidence>
<comment type="similarity">
    <text evidence="1 4">Belongs to the D-isomer specific 2-hydroxyacid dehydrogenase family.</text>
</comment>